<dbReference type="Proteomes" id="UP000598350">
    <property type="component" value="Unassembled WGS sequence"/>
</dbReference>
<dbReference type="EMBL" id="JABTCG010000003">
    <property type="protein sequence ID" value="MBD0851030.1"/>
    <property type="molecule type" value="Genomic_DNA"/>
</dbReference>
<dbReference type="InterPro" id="IPR048015">
    <property type="entry name" value="NTP-PPase_MazG-like_N"/>
</dbReference>
<feature type="domain" description="NTP pyrophosphohydrolase MazG-like" evidence="1">
    <location>
        <begin position="162"/>
        <end position="224"/>
    </location>
</feature>
<dbReference type="PANTHER" id="PTHR30522:SF0">
    <property type="entry name" value="NUCLEOSIDE TRIPHOSPHATE PYROPHOSPHOHYDROLASE"/>
    <property type="match status" value="1"/>
</dbReference>
<protein>
    <submittedName>
        <fullName evidence="2">Nucleoside triphosphate pyrophosphohydrolase</fullName>
        <ecNumber evidence="2">3.6.1.9</ecNumber>
    </submittedName>
</protein>
<dbReference type="PANTHER" id="PTHR30522">
    <property type="entry name" value="NUCLEOSIDE TRIPHOSPHATE PYROPHOSPHOHYDROLASE"/>
    <property type="match status" value="1"/>
</dbReference>
<feature type="domain" description="NTP pyrophosphohydrolase MazG-like" evidence="1">
    <location>
        <begin position="31"/>
        <end position="103"/>
    </location>
</feature>
<dbReference type="Gene3D" id="1.10.287.1080">
    <property type="entry name" value="MazG-like"/>
    <property type="match status" value="2"/>
</dbReference>
<proteinExistence type="predicted"/>
<keyword evidence="3" id="KW-1185">Reference proteome</keyword>
<dbReference type="GO" id="GO:0047429">
    <property type="term" value="F:nucleoside triphosphate diphosphatase activity"/>
    <property type="evidence" value="ECO:0007669"/>
    <property type="project" value="UniProtKB-EC"/>
</dbReference>
<keyword evidence="2" id="KW-0378">Hydrolase</keyword>
<dbReference type="CDD" id="cd11528">
    <property type="entry name" value="NTP-PPase_MazG_Nterm"/>
    <property type="match status" value="1"/>
</dbReference>
<dbReference type="SUPFAM" id="SSF101386">
    <property type="entry name" value="all-alpha NTP pyrophosphatases"/>
    <property type="match status" value="2"/>
</dbReference>
<evidence type="ECO:0000259" key="1">
    <source>
        <dbReference type="Pfam" id="PF03819"/>
    </source>
</evidence>
<sequence>MKSRALQLEAFDRLLTIMDELREQCPWDKKQTMQTLRHLTIEETYELGDAILEEDLLEVKNELGDLLLHIVFYAKIGSETNDFDITDVCNAICEKLINRHPHIYSDVKVRDEEEVKQNWENIKLKEGKKSVLEGVPKGLPALVKANRIQDKVAGVGFDWEKPEQVFEKVQEELSELQEEIKMGNAEKVESEFGDVLFSMINYARFLKINPENALERTNKKFIDRFQYLESKAKELGKSLKDMTLREMDVYWEEAKSI</sequence>
<gene>
    <name evidence="2" type="primary">mazG</name>
    <name evidence="2" type="ORF">HPE63_10150</name>
</gene>
<name>A0ABR7VBI8_9FLAO</name>
<comment type="caution">
    <text evidence="2">The sequence shown here is derived from an EMBL/GenBank/DDBJ whole genome shotgun (WGS) entry which is preliminary data.</text>
</comment>
<dbReference type="EC" id="3.6.1.9" evidence="2"/>
<dbReference type="NCBIfam" id="NF007113">
    <property type="entry name" value="PRK09562.1"/>
    <property type="match status" value="1"/>
</dbReference>
<dbReference type="RefSeq" id="WP_188314151.1">
    <property type="nucleotide sequence ID" value="NZ_JABTCG010000003.1"/>
</dbReference>
<evidence type="ECO:0000313" key="2">
    <source>
        <dbReference type="EMBL" id="MBD0851030.1"/>
    </source>
</evidence>
<dbReference type="InterPro" id="IPR048011">
    <property type="entry name" value="NTP-PPase_MazG-like_C"/>
</dbReference>
<accession>A0ABR7VBI8</accession>
<reference evidence="2 3" key="1">
    <citation type="submission" date="2020-05" db="EMBL/GenBank/DDBJ databases">
        <title>The draft genome sequence of Maribacter arenosus CAU 1321.</title>
        <authorList>
            <person name="Mu L."/>
        </authorList>
    </citation>
    <scope>NUCLEOTIDE SEQUENCE [LARGE SCALE GENOMIC DNA]</scope>
    <source>
        <strain evidence="2 3">CAU 1321</strain>
    </source>
</reference>
<dbReference type="CDD" id="cd11529">
    <property type="entry name" value="NTP-PPase_MazG_Cterm"/>
    <property type="match status" value="1"/>
</dbReference>
<dbReference type="InterPro" id="IPR011551">
    <property type="entry name" value="NTP_PyrPHydrolase_MazG"/>
</dbReference>
<dbReference type="Pfam" id="PF03819">
    <property type="entry name" value="MazG"/>
    <property type="match status" value="2"/>
</dbReference>
<evidence type="ECO:0000313" key="3">
    <source>
        <dbReference type="Proteomes" id="UP000598350"/>
    </source>
</evidence>
<dbReference type="InterPro" id="IPR004518">
    <property type="entry name" value="MazG-like_dom"/>
</dbReference>
<organism evidence="2 3">
    <name type="scientific">Maribacter arenosus</name>
    <dbReference type="NCBI Taxonomy" id="1854708"/>
    <lineage>
        <taxon>Bacteria</taxon>
        <taxon>Pseudomonadati</taxon>
        <taxon>Bacteroidota</taxon>
        <taxon>Flavobacteriia</taxon>
        <taxon>Flavobacteriales</taxon>
        <taxon>Flavobacteriaceae</taxon>
        <taxon>Maribacter</taxon>
    </lineage>
</organism>
<dbReference type="NCBIfam" id="TIGR00444">
    <property type="entry name" value="mazG"/>
    <property type="match status" value="1"/>
</dbReference>